<dbReference type="InterPro" id="IPR014729">
    <property type="entry name" value="Rossmann-like_a/b/a_fold"/>
</dbReference>
<comment type="caution">
    <text evidence="2">The sequence shown here is derived from an EMBL/GenBank/DDBJ whole genome shotgun (WGS) entry which is preliminary data.</text>
</comment>
<feature type="domain" description="DUF6598" evidence="1">
    <location>
        <begin position="593"/>
        <end position="817"/>
    </location>
</feature>
<reference evidence="2" key="1">
    <citation type="journal article" date="2019" name="Sci. Rep.">
        <title>Draft genome of Tanacetum cinerariifolium, the natural source of mosquito coil.</title>
        <authorList>
            <person name="Yamashiro T."/>
            <person name="Shiraishi A."/>
            <person name="Satake H."/>
            <person name="Nakayama K."/>
        </authorList>
    </citation>
    <scope>NUCLEOTIDE SEQUENCE</scope>
</reference>
<dbReference type="PANTHER" id="PTHR11956:SF5">
    <property type="entry name" value="ARGININE--TRNA LIGASE, CYTOPLASMIC"/>
    <property type="match status" value="1"/>
</dbReference>
<organism evidence="2">
    <name type="scientific">Tanacetum cinerariifolium</name>
    <name type="common">Dalmatian daisy</name>
    <name type="synonym">Chrysanthemum cinerariifolium</name>
    <dbReference type="NCBI Taxonomy" id="118510"/>
    <lineage>
        <taxon>Eukaryota</taxon>
        <taxon>Viridiplantae</taxon>
        <taxon>Streptophyta</taxon>
        <taxon>Embryophyta</taxon>
        <taxon>Tracheophyta</taxon>
        <taxon>Spermatophyta</taxon>
        <taxon>Magnoliopsida</taxon>
        <taxon>eudicotyledons</taxon>
        <taxon>Gunneridae</taxon>
        <taxon>Pentapetalae</taxon>
        <taxon>asterids</taxon>
        <taxon>campanulids</taxon>
        <taxon>Asterales</taxon>
        <taxon>Asteraceae</taxon>
        <taxon>Asteroideae</taxon>
        <taxon>Anthemideae</taxon>
        <taxon>Anthemidinae</taxon>
        <taxon>Tanacetum</taxon>
    </lineage>
</organism>
<protein>
    <submittedName>
        <fullName evidence="2">Arginine--tRNA ligase, chloroplastic/mitochondrial</fullName>
    </submittedName>
</protein>
<evidence type="ECO:0000259" key="1">
    <source>
        <dbReference type="Pfam" id="PF20241"/>
    </source>
</evidence>
<name>A0A699GUP2_TANCI</name>
<dbReference type="Gene3D" id="3.30.1360.70">
    <property type="entry name" value="Arginyl tRNA synthetase N-terminal domain"/>
    <property type="match status" value="1"/>
</dbReference>
<dbReference type="InterPro" id="IPR001278">
    <property type="entry name" value="Arg-tRNA-ligase"/>
</dbReference>
<dbReference type="Pfam" id="PF20241">
    <property type="entry name" value="DUF6598"/>
    <property type="match status" value="1"/>
</dbReference>
<gene>
    <name evidence="2" type="ORF">Tci_203911</name>
</gene>
<dbReference type="GO" id="GO:0006420">
    <property type="term" value="P:arginyl-tRNA aminoacylation"/>
    <property type="evidence" value="ECO:0007669"/>
    <property type="project" value="InterPro"/>
</dbReference>
<accession>A0A699GUP2</accession>
<dbReference type="GO" id="GO:0005524">
    <property type="term" value="F:ATP binding"/>
    <property type="evidence" value="ECO:0007669"/>
    <property type="project" value="InterPro"/>
</dbReference>
<sequence length="822" mass="94833">MEEEIAKEVQVEYLIHALKEISQVIQLEYLQLPKDLSRRCRRRHKRKVANDLARHTWRLKRELAKLIILKQESERDDKRWSIQLEVANLFEVSLRLSYPEFKDEKSIFLPCAEEEYGDYQCENVMSISHQLREEGTMPLGPRRIGWKIKRNLQLLRPQMIEREPWVCDIGFVTIKLSGKWMAKSIHKMLRDGIDTWAPKLLLKSVLVNFPSCDMADLTQMDLLRRELIKTTSMRMLEYCKIDAEFMMPCEMALPQEQLDKFRIEKRDDGDVLIFRNGEEEREPLIHAKRDGWSGDPEKDLADLWYGLKTKTACWIVCVTPVQQQEYIKMCFKAAQHATWLPRDWWVPPQASFTGYQTYNTELKHEDLDLLLEKAKMSCSAAAKELGYTGEQVSNCVLKYTILKNSRLTDFTFNYEEMLNAEGNTFVYLLNTQFRIRSFMEGSREDIDKLKKDPELTLEKGEIWKEGVERELVRHLFEFTEVGFVAETPKLLLCEATAVVMEKGFQLLGIIPESSFLGEEWPQVSSLGLTKSRIQVERLNRKDPPKVVNTRIELLSVCPHITRDPSFRRGKIFGYISVSDTYNLRSDGWGKISLPDHGYVTLFDCDWPDPVDITNRRPVRLGNPKSSKLVPFSSFMEFCYEIYASTETNDAFFQVCHGKVDTNFKDFLEGDDDDTTCSVGTCSGWDGHLRMNYVLLKDPMDSNIKVTYVSHKDEGGKEEVFADIFAYYGRGFFDKTDPFIKDYYTASLFRSCFDTKITGIPLTRSMLAVPTKGSIVIVAHLSDVDSGVTILTGDCEFLAGCGGEQKIDAPCGTLHVSVDWSRC</sequence>
<dbReference type="Gene3D" id="3.40.50.620">
    <property type="entry name" value="HUPs"/>
    <property type="match status" value="1"/>
</dbReference>
<evidence type="ECO:0000313" key="2">
    <source>
        <dbReference type="EMBL" id="GEW31935.1"/>
    </source>
</evidence>
<dbReference type="GO" id="GO:0005737">
    <property type="term" value="C:cytoplasm"/>
    <property type="evidence" value="ECO:0007669"/>
    <property type="project" value="InterPro"/>
</dbReference>
<dbReference type="GO" id="GO:0004814">
    <property type="term" value="F:arginine-tRNA ligase activity"/>
    <property type="evidence" value="ECO:0007669"/>
    <property type="project" value="InterPro"/>
</dbReference>
<dbReference type="InterPro" id="IPR036695">
    <property type="entry name" value="Arg-tRNA-synth_N_sf"/>
</dbReference>
<keyword evidence="2" id="KW-0436">Ligase</keyword>
<proteinExistence type="predicted"/>
<dbReference type="PANTHER" id="PTHR11956">
    <property type="entry name" value="ARGINYL-TRNA SYNTHETASE"/>
    <property type="match status" value="1"/>
</dbReference>
<dbReference type="AlphaFoldDB" id="A0A699GUP2"/>
<dbReference type="InterPro" id="IPR046533">
    <property type="entry name" value="DUF6598"/>
</dbReference>
<dbReference type="EMBL" id="BKCJ010053554">
    <property type="protein sequence ID" value="GEW31935.1"/>
    <property type="molecule type" value="Genomic_DNA"/>
</dbReference>